<evidence type="ECO:0000313" key="4">
    <source>
        <dbReference type="Proteomes" id="UP000050501"/>
    </source>
</evidence>
<reference evidence="3 4" key="2">
    <citation type="submission" date="2015-07" db="EMBL/GenBank/DDBJ databases">
        <title>Genome sequence of Levilinea saccharolytica DSM 16555.</title>
        <authorList>
            <person name="Hemp J."/>
            <person name="Ward L.M."/>
            <person name="Pace L.A."/>
            <person name="Fischer W.W."/>
        </authorList>
    </citation>
    <scope>NUCLEOTIDE SEQUENCE [LARGE SCALE GENOMIC DNA]</scope>
    <source>
        <strain evidence="3 4">KIBI-1</strain>
    </source>
</reference>
<dbReference type="PROSITE" id="PS51257">
    <property type="entry name" value="PROKAR_LIPOPROTEIN"/>
    <property type="match status" value="1"/>
</dbReference>
<protein>
    <submittedName>
        <fullName evidence="2">Phytoene dehydrogenase</fullName>
    </submittedName>
</protein>
<keyword evidence="4" id="KW-1185">Reference proteome</keyword>
<dbReference type="AlphaFoldDB" id="A0A0M8JQE5"/>
<organism evidence="2">
    <name type="scientific">Levilinea saccharolytica</name>
    <dbReference type="NCBI Taxonomy" id="229921"/>
    <lineage>
        <taxon>Bacteria</taxon>
        <taxon>Bacillati</taxon>
        <taxon>Chloroflexota</taxon>
        <taxon>Anaerolineae</taxon>
        <taxon>Anaerolineales</taxon>
        <taxon>Anaerolineaceae</taxon>
        <taxon>Levilinea</taxon>
    </lineage>
</organism>
<dbReference type="InterPro" id="IPR036188">
    <property type="entry name" value="FAD/NAD-bd_sf"/>
</dbReference>
<dbReference type="Proteomes" id="UP000050501">
    <property type="component" value="Unassembled WGS sequence"/>
</dbReference>
<keyword evidence="1" id="KW-0560">Oxidoreductase</keyword>
<proteinExistence type="predicted"/>
<dbReference type="Pfam" id="PF13450">
    <property type="entry name" value="NAD_binding_8"/>
    <property type="match status" value="1"/>
</dbReference>
<name>A0A0M8JQE5_9CHLR</name>
<evidence type="ECO:0000313" key="2">
    <source>
        <dbReference type="EMBL" id="GAP19677.1"/>
    </source>
</evidence>
<dbReference type="PANTHER" id="PTHR43734:SF7">
    <property type="entry name" value="4,4'-DIAPONEUROSPORENE OXYGENASE"/>
    <property type="match status" value="1"/>
</dbReference>
<reference evidence="2" key="1">
    <citation type="journal article" date="2015" name="Genome Announc.">
        <title>Draft Genome Sequences of Anaerolinea thermolimosa IMO-1, Bellilinea caldifistulae GOMI-1, Leptolinea tardivitalis YMTK-2, Levilinea saccharolytica KIBI-1, Longilinea arvoryzae KOME-1, Previously Described as Members of the Class Anaerolineae (Chloroflexi).</title>
        <authorList>
            <person name="Matsuura N."/>
            <person name="Tourlousse M.D."/>
            <person name="Ohashi A."/>
            <person name="Hugenholtz P."/>
            <person name="Sekiguchi Y."/>
        </authorList>
    </citation>
    <scope>NUCLEOTIDE SEQUENCE</scope>
    <source>
        <strain evidence="2">KIBI-1</strain>
    </source>
</reference>
<dbReference type="SUPFAM" id="SSF51905">
    <property type="entry name" value="FAD/NAD(P)-binding domain"/>
    <property type="match status" value="1"/>
</dbReference>
<sequence length="502" mass="55311">MNRKMIIIGGGTAGLTAGCYAQMNGYETTILEMEDTPGGLCTSWRRKNYLFDGSVAGLAGSAPGSPIYRLWEEIGVAQYCPLHYGENFGHIRLTDGRIITIFANIDRLEAHLLEHFPTEAAVIHEFTGALRNVLDLDIPFSDARGFEAVKEGFRTFLASIAHLPVLLKYGTLSIRQFNRKIRDPHLATVFNNLVHFGGLDVPILTVLLPLAYAHRGMAGIPLRGWLSFAHAIERRFHELGGTTRYRAKVEKLLITNGAVQGVVLADGEQLLAERVISAADGRFTQGLLPGVSEKDLEGYLQPEDLSDQPVQVNLGAAMDLSGINGPMTYILSQPFSAAGREHPRITMHNKYYDSEAAPQGHSAVTVFLDSEYGWWKRTAADPQAYEEEKRRCADEVIAAIDRYLPGFAQRVEVIDVSTPLTRERYTGNWMGAMQARKPSANMIRALMQGSPRYAVQGVQGLYVTGQWAESWGGITTAAQSGRKTIQAVCKQDGILFRAEKPA</sequence>
<dbReference type="EMBL" id="DF967975">
    <property type="protein sequence ID" value="GAP19677.1"/>
    <property type="molecule type" value="Genomic_DNA"/>
</dbReference>
<dbReference type="PANTHER" id="PTHR43734">
    <property type="entry name" value="PHYTOENE DESATURASE"/>
    <property type="match status" value="1"/>
</dbReference>
<evidence type="ECO:0000313" key="3">
    <source>
        <dbReference type="EMBL" id="KPL87471.1"/>
    </source>
</evidence>
<evidence type="ECO:0000256" key="1">
    <source>
        <dbReference type="ARBA" id="ARBA00023002"/>
    </source>
</evidence>
<dbReference type="STRING" id="229921.ADN01_04795"/>
<dbReference type="EMBL" id="LGCM01000019">
    <property type="protein sequence ID" value="KPL87471.1"/>
    <property type="molecule type" value="Genomic_DNA"/>
</dbReference>
<accession>A0A0M8JQE5</accession>
<dbReference type="GO" id="GO:0016491">
    <property type="term" value="F:oxidoreductase activity"/>
    <property type="evidence" value="ECO:0007669"/>
    <property type="project" value="UniProtKB-KW"/>
</dbReference>
<dbReference type="RefSeq" id="WP_062419932.1">
    <property type="nucleotide sequence ID" value="NZ_BBXZ01000188.1"/>
</dbReference>
<gene>
    <name evidence="3" type="ORF">ADN01_04795</name>
    <name evidence="2" type="ORF">LSAC_03588</name>
</gene>
<dbReference type="Gene3D" id="3.50.50.60">
    <property type="entry name" value="FAD/NAD(P)-binding domain"/>
    <property type="match status" value="2"/>
</dbReference>